<dbReference type="OrthoDB" id="448954at2759"/>
<keyword evidence="2" id="KW-1185">Reference proteome</keyword>
<accession>A0A183ANP7</accession>
<dbReference type="Proteomes" id="UP000272942">
    <property type="component" value="Unassembled WGS sequence"/>
</dbReference>
<evidence type="ECO:0000313" key="1">
    <source>
        <dbReference type="EMBL" id="VDP83819.1"/>
    </source>
</evidence>
<organism evidence="3">
    <name type="scientific">Echinostoma caproni</name>
    <dbReference type="NCBI Taxonomy" id="27848"/>
    <lineage>
        <taxon>Eukaryota</taxon>
        <taxon>Metazoa</taxon>
        <taxon>Spiralia</taxon>
        <taxon>Lophotrochozoa</taxon>
        <taxon>Platyhelminthes</taxon>
        <taxon>Trematoda</taxon>
        <taxon>Digenea</taxon>
        <taxon>Plagiorchiida</taxon>
        <taxon>Echinostomata</taxon>
        <taxon>Echinostomatoidea</taxon>
        <taxon>Echinostomatidae</taxon>
        <taxon>Echinostoma</taxon>
    </lineage>
</organism>
<reference evidence="3" key="1">
    <citation type="submission" date="2016-06" db="UniProtKB">
        <authorList>
            <consortium name="WormBaseParasite"/>
        </authorList>
    </citation>
    <scope>IDENTIFICATION</scope>
</reference>
<protein>
    <submittedName>
        <fullName evidence="3">Ras-GEF domain-containing protein</fullName>
    </submittedName>
</protein>
<dbReference type="EMBL" id="UZAN01046176">
    <property type="protein sequence ID" value="VDP83819.1"/>
    <property type="molecule type" value="Genomic_DNA"/>
</dbReference>
<name>A0A183ANP7_9TREM</name>
<evidence type="ECO:0000313" key="3">
    <source>
        <dbReference type="WBParaSite" id="ECPE_0000860801-mRNA-1"/>
    </source>
</evidence>
<gene>
    <name evidence="1" type="ORF">ECPE_LOCUS8581</name>
</gene>
<reference evidence="1 2" key="2">
    <citation type="submission" date="2018-11" db="EMBL/GenBank/DDBJ databases">
        <authorList>
            <consortium name="Pathogen Informatics"/>
        </authorList>
    </citation>
    <scope>NUCLEOTIDE SEQUENCE [LARGE SCALE GENOMIC DNA]</scope>
    <source>
        <strain evidence="1 2">Egypt</strain>
    </source>
</reference>
<dbReference type="AlphaFoldDB" id="A0A183ANP7"/>
<evidence type="ECO:0000313" key="2">
    <source>
        <dbReference type="Proteomes" id="UP000272942"/>
    </source>
</evidence>
<proteinExistence type="predicted"/>
<dbReference type="WBParaSite" id="ECPE_0000860801-mRNA-1">
    <property type="protein sequence ID" value="ECPE_0000860801-mRNA-1"/>
    <property type="gene ID" value="ECPE_0000860801"/>
</dbReference>
<sequence length="94" mass="11341">MELNEEVERLLNDLDNIPRDSEVPLNIKNLVVPLFRQVSERANIEEEHVASLLVNRKWTESRKHLSRYRYFLRVLERFHENEMAWKLLEKAPSV</sequence>